<feature type="coiled-coil region" evidence="1">
    <location>
        <begin position="108"/>
        <end position="135"/>
    </location>
</feature>
<gene>
    <name evidence="2" type="ORF">Tco_1083016</name>
</gene>
<accession>A0ABQ5I217</accession>
<name>A0ABQ5I217_9ASTR</name>
<protein>
    <submittedName>
        <fullName evidence="2">Uncharacterized protein</fullName>
    </submittedName>
</protein>
<reference evidence="2" key="2">
    <citation type="submission" date="2022-01" db="EMBL/GenBank/DDBJ databases">
        <authorList>
            <person name="Yamashiro T."/>
            <person name="Shiraishi A."/>
            <person name="Satake H."/>
            <person name="Nakayama K."/>
        </authorList>
    </citation>
    <scope>NUCLEOTIDE SEQUENCE</scope>
</reference>
<evidence type="ECO:0000313" key="3">
    <source>
        <dbReference type="Proteomes" id="UP001151760"/>
    </source>
</evidence>
<dbReference type="EMBL" id="BQNB010020270">
    <property type="protein sequence ID" value="GJT94171.1"/>
    <property type="molecule type" value="Genomic_DNA"/>
</dbReference>
<reference evidence="2" key="1">
    <citation type="journal article" date="2022" name="Int. J. Mol. Sci.">
        <title>Draft Genome of Tanacetum Coccineum: Genomic Comparison of Closely Related Tanacetum-Family Plants.</title>
        <authorList>
            <person name="Yamashiro T."/>
            <person name="Shiraishi A."/>
            <person name="Nakayama K."/>
            <person name="Satake H."/>
        </authorList>
    </citation>
    <scope>NUCLEOTIDE SEQUENCE</scope>
</reference>
<evidence type="ECO:0000256" key="1">
    <source>
        <dbReference type="SAM" id="Coils"/>
    </source>
</evidence>
<proteinExistence type="predicted"/>
<evidence type="ECO:0000313" key="2">
    <source>
        <dbReference type="EMBL" id="GJT94171.1"/>
    </source>
</evidence>
<dbReference type="Proteomes" id="UP001151760">
    <property type="component" value="Unassembled WGS sequence"/>
</dbReference>
<comment type="caution">
    <text evidence="2">The sequence shown here is derived from an EMBL/GenBank/DDBJ whole genome shotgun (WGS) entry which is preliminary data.</text>
</comment>
<keyword evidence="1" id="KW-0175">Coiled coil</keyword>
<keyword evidence="3" id="KW-1185">Reference proteome</keyword>
<sequence>MFYTSQEEIALNVFCRDQVKPLLNELLDHFDGFQNLFQRDIKEMKDAFEQNDVYLDEIERQNDLLKDQLLEVSLKHDIELCVLLSHECVDESLHDELKQVKKKSLEIQEGLKARIKILEKAVQRCEKQKEQKLRRERALDFKIQRSLLKELDEPKWNNKKLFESIKNARFEVAFRLKHVMNSNPGWEEMNWLTGGTRRRIVYPISLSDMAASFNTICLMSKATSTKSCPMKVASVNGKKVYRVTAG</sequence>
<organism evidence="2 3">
    <name type="scientific">Tanacetum coccineum</name>
    <dbReference type="NCBI Taxonomy" id="301880"/>
    <lineage>
        <taxon>Eukaryota</taxon>
        <taxon>Viridiplantae</taxon>
        <taxon>Streptophyta</taxon>
        <taxon>Embryophyta</taxon>
        <taxon>Tracheophyta</taxon>
        <taxon>Spermatophyta</taxon>
        <taxon>Magnoliopsida</taxon>
        <taxon>eudicotyledons</taxon>
        <taxon>Gunneridae</taxon>
        <taxon>Pentapetalae</taxon>
        <taxon>asterids</taxon>
        <taxon>campanulids</taxon>
        <taxon>Asterales</taxon>
        <taxon>Asteraceae</taxon>
        <taxon>Asteroideae</taxon>
        <taxon>Anthemideae</taxon>
        <taxon>Anthemidinae</taxon>
        <taxon>Tanacetum</taxon>
    </lineage>
</organism>